<dbReference type="GO" id="GO:0009253">
    <property type="term" value="P:peptidoglycan catabolic process"/>
    <property type="evidence" value="ECO:0007669"/>
    <property type="project" value="TreeGrafter"/>
</dbReference>
<evidence type="ECO:0000259" key="2">
    <source>
        <dbReference type="Pfam" id="PF13406"/>
    </source>
</evidence>
<dbReference type="GO" id="GO:0008933">
    <property type="term" value="F:peptidoglycan lytic transglycosylase activity"/>
    <property type="evidence" value="ECO:0007669"/>
    <property type="project" value="TreeGrafter"/>
</dbReference>
<dbReference type="EMBL" id="RWGW01000013">
    <property type="protein sequence ID" value="RSK30916.1"/>
    <property type="molecule type" value="Genomic_DNA"/>
</dbReference>
<feature type="transmembrane region" description="Helical" evidence="1">
    <location>
        <begin position="20"/>
        <end position="45"/>
    </location>
</feature>
<dbReference type="InterPro" id="IPR023346">
    <property type="entry name" value="Lysozyme-like_dom_sf"/>
</dbReference>
<dbReference type="Pfam" id="PF13406">
    <property type="entry name" value="SLT_2"/>
    <property type="match status" value="1"/>
</dbReference>
<evidence type="ECO:0000313" key="3">
    <source>
        <dbReference type="EMBL" id="RSK30916.1"/>
    </source>
</evidence>
<dbReference type="PANTHER" id="PTHR30163:SF8">
    <property type="entry name" value="LYTIC MUREIN TRANSGLYCOSYLASE"/>
    <property type="match status" value="1"/>
</dbReference>
<accession>A0A1G7DG31</accession>
<dbReference type="EMBL" id="FNAR01000010">
    <property type="protein sequence ID" value="SDE50521.1"/>
    <property type="molecule type" value="Genomic_DNA"/>
</dbReference>
<dbReference type="Proteomes" id="UP000272481">
    <property type="component" value="Unassembled WGS sequence"/>
</dbReference>
<reference evidence="3 6" key="2">
    <citation type="submission" date="2018-12" db="EMBL/GenBank/DDBJ databases">
        <title>Comparitive functional genomics of dry heat resistant strains isolated from the viking spacecraft.</title>
        <authorList>
            <person name="Seuylemezian A."/>
            <person name="Vaishampayan P."/>
        </authorList>
    </citation>
    <scope>NUCLEOTIDE SEQUENCE [LARGE SCALE GENOMIC DNA]</scope>
    <source>
        <strain evidence="3 6">M6-11</strain>
    </source>
</reference>
<protein>
    <submittedName>
        <fullName evidence="3">Lytic transglycosylase domain-containing protein</fullName>
    </submittedName>
    <submittedName>
        <fullName evidence="4">Transglycosylase SLT domain-containing protein</fullName>
    </submittedName>
</protein>
<keyword evidence="1" id="KW-1133">Transmembrane helix</keyword>
<evidence type="ECO:0000256" key="1">
    <source>
        <dbReference type="SAM" id="Phobius"/>
    </source>
</evidence>
<sequence length="228" mass="25761">MDKRKITKSRGRRLRKGNCLLAAFVFLIPLLIVFYVLTALLWPALRDVPLIRELNEYTAHKPDRLFDIRVPENYVPLYKEAADEYGIPWTLLAAHHRVETRFSTMDPLVSPAGAEGHMQFMPCTWVGWSHPSCTGLGKGEIPENVKTDPEAIRQYGGYGLDADGDGKADPFSLADSIYSAASYLAQNGAAEGELEQAIFLYNHSEQYVEDVMSFYRDYEQRSVEYSGN</sequence>
<gene>
    <name evidence="3" type="ORF">EJA12_09350</name>
    <name evidence="4" type="ORF">SAMN04488126_11064</name>
</gene>
<reference evidence="4 5" key="1">
    <citation type="submission" date="2016-10" db="EMBL/GenBank/DDBJ databases">
        <authorList>
            <person name="de Groot N.N."/>
        </authorList>
    </citation>
    <scope>NUCLEOTIDE SEQUENCE [LARGE SCALE GENOMIC DNA]</scope>
    <source>
        <strain evidence="4 5">CGMCC 1.6762</strain>
    </source>
</reference>
<keyword evidence="1" id="KW-0812">Transmembrane</keyword>
<keyword evidence="6" id="KW-1185">Reference proteome</keyword>
<dbReference type="SUPFAM" id="SSF53955">
    <property type="entry name" value="Lysozyme-like"/>
    <property type="match status" value="1"/>
</dbReference>
<name>A0A1G7DG31_9BACL</name>
<organism evidence="4 5">
    <name type="scientific">Bhargavaea beijingensis</name>
    <dbReference type="NCBI Taxonomy" id="426756"/>
    <lineage>
        <taxon>Bacteria</taxon>
        <taxon>Bacillati</taxon>
        <taxon>Bacillota</taxon>
        <taxon>Bacilli</taxon>
        <taxon>Bacillales</taxon>
        <taxon>Caryophanaceae</taxon>
        <taxon>Bhargavaea</taxon>
    </lineage>
</organism>
<dbReference type="Gene3D" id="1.10.530.10">
    <property type="match status" value="1"/>
</dbReference>
<dbReference type="CDD" id="cd13399">
    <property type="entry name" value="Slt35-like"/>
    <property type="match status" value="1"/>
</dbReference>
<evidence type="ECO:0000313" key="6">
    <source>
        <dbReference type="Proteomes" id="UP000272481"/>
    </source>
</evidence>
<dbReference type="AlphaFoldDB" id="A0A1G7DG31"/>
<dbReference type="RefSeq" id="WP_092097351.1">
    <property type="nucleotide sequence ID" value="NZ_FNAR01000010.1"/>
</dbReference>
<keyword evidence="1" id="KW-0472">Membrane</keyword>
<dbReference type="Proteomes" id="UP000198823">
    <property type="component" value="Unassembled WGS sequence"/>
</dbReference>
<dbReference type="InterPro" id="IPR031304">
    <property type="entry name" value="SLT_2"/>
</dbReference>
<evidence type="ECO:0000313" key="5">
    <source>
        <dbReference type="Proteomes" id="UP000198823"/>
    </source>
</evidence>
<dbReference type="PANTHER" id="PTHR30163">
    <property type="entry name" value="MEMBRANE-BOUND LYTIC MUREIN TRANSGLYCOSYLASE B"/>
    <property type="match status" value="1"/>
</dbReference>
<dbReference type="STRING" id="426756.SAMN04488126_11064"/>
<dbReference type="OrthoDB" id="9809488at2"/>
<dbReference type="InterPro" id="IPR043426">
    <property type="entry name" value="MltB-like"/>
</dbReference>
<feature type="domain" description="Transglycosylase SLT" evidence="2">
    <location>
        <begin position="155"/>
        <end position="192"/>
    </location>
</feature>
<proteinExistence type="predicted"/>
<evidence type="ECO:0000313" key="4">
    <source>
        <dbReference type="EMBL" id="SDE50521.1"/>
    </source>
</evidence>